<keyword evidence="3" id="KW-1185">Reference proteome</keyword>
<gene>
    <name evidence="2" type="ORF">ACFFX0_19045</name>
</gene>
<name>A0ABV5G2N7_9MICC</name>
<proteinExistence type="predicted"/>
<comment type="caution">
    <text evidence="2">The sequence shown here is derived from an EMBL/GenBank/DDBJ whole genome shotgun (WGS) entry which is preliminary data.</text>
</comment>
<feature type="region of interest" description="Disordered" evidence="1">
    <location>
        <begin position="71"/>
        <end position="95"/>
    </location>
</feature>
<protein>
    <submittedName>
        <fullName evidence="2">Uncharacterized protein</fullName>
    </submittedName>
</protein>
<sequence length="95" mass="10284">MLSQRRPAHPVSTAQFRPVMRWVDSGRHGALGPLILGPTFTTISQSTCPPWLSGSAGRPAQLRLPPVRSRGRLTRLGGHRDHCSAGPPAVERADE</sequence>
<evidence type="ECO:0000313" key="3">
    <source>
        <dbReference type="Proteomes" id="UP001589575"/>
    </source>
</evidence>
<reference evidence="2 3" key="1">
    <citation type="submission" date="2024-09" db="EMBL/GenBank/DDBJ databases">
        <authorList>
            <person name="Sun Q."/>
            <person name="Mori K."/>
        </authorList>
    </citation>
    <scope>NUCLEOTIDE SEQUENCE [LARGE SCALE GENOMIC DNA]</scope>
    <source>
        <strain evidence="2 3">CCM 7609</strain>
    </source>
</reference>
<dbReference type="Proteomes" id="UP001589575">
    <property type="component" value="Unassembled WGS sequence"/>
</dbReference>
<accession>A0ABV5G2N7</accession>
<dbReference type="EMBL" id="JBHMFI010000001">
    <property type="protein sequence ID" value="MFB9073180.1"/>
    <property type="molecule type" value="Genomic_DNA"/>
</dbReference>
<organism evidence="2 3">
    <name type="scientific">Citricoccus parietis</name>
    <dbReference type="NCBI Taxonomy" id="592307"/>
    <lineage>
        <taxon>Bacteria</taxon>
        <taxon>Bacillati</taxon>
        <taxon>Actinomycetota</taxon>
        <taxon>Actinomycetes</taxon>
        <taxon>Micrococcales</taxon>
        <taxon>Micrococcaceae</taxon>
        <taxon>Citricoccus</taxon>
    </lineage>
</organism>
<evidence type="ECO:0000313" key="2">
    <source>
        <dbReference type="EMBL" id="MFB9073180.1"/>
    </source>
</evidence>
<evidence type="ECO:0000256" key="1">
    <source>
        <dbReference type="SAM" id="MobiDB-lite"/>
    </source>
</evidence>